<name>A0A098G3V7_9GAMM</name>
<evidence type="ECO:0000313" key="2">
    <source>
        <dbReference type="Proteomes" id="UP000032430"/>
    </source>
</evidence>
<dbReference type="HOGENOM" id="CLU_3312058_0_0_6"/>
<accession>A0A098G3V7</accession>
<dbReference type="Proteomes" id="UP000032430">
    <property type="component" value="Chromosome I"/>
</dbReference>
<proteinExistence type="predicted"/>
<dbReference type="KEGG" id="lfa:LFA_4005"/>
<protein>
    <submittedName>
        <fullName evidence="1">Uncharacterized protein</fullName>
    </submittedName>
</protein>
<dbReference type="AlphaFoldDB" id="A0A098G3V7"/>
<dbReference type="STRING" id="1212491.LFA_4005"/>
<gene>
    <name evidence="1" type="ORF">LFA_4005</name>
</gene>
<dbReference type="EMBL" id="LN614827">
    <property type="protein sequence ID" value="CEG56170.1"/>
    <property type="molecule type" value="Genomic_DNA"/>
</dbReference>
<reference evidence="2" key="1">
    <citation type="submission" date="2014-09" db="EMBL/GenBank/DDBJ databases">
        <authorList>
            <person name="Gomez-Valero L."/>
        </authorList>
    </citation>
    <scope>NUCLEOTIDE SEQUENCE [LARGE SCALE GENOMIC DNA]</scope>
    <source>
        <strain evidence="2">ATCC700992</strain>
    </source>
</reference>
<sequence>MPNKIPCAGEGTFRAILLIPSPSRTLTQFNTLGRARASP</sequence>
<evidence type="ECO:0000313" key="1">
    <source>
        <dbReference type="EMBL" id="CEG56170.1"/>
    </source>
</evidence>
<organism evidence="1 2">
    <name type="scientific">Legionella fallonii LLAP-10</name>
    <dbReference type="NCBI Taxonomy" id="1212491"/>
    <lineage>
        <taxon>Bacteria</taxon>
        <taxon>Pseudomonadati</taxon>
        <taxon>Pseudomonadota</taxon>
        <taxon>Gammaproteobacteria</taxon>
        <taxon>Legionellales</taxon>
        <taxon>Legionellaceae</taxon>
        <taxon>Legionella</taxon>
    </lineage>
</organism>
<keyword evidence="2" id="KW-1185">Reference proteome</keyword>